<comment type="caution">
    <text evidence="7">The sequence shown here is derived from an EMBL/GenBank/DDBJ whole genome shotgun (WGS) entry which is preliminary data.</text>
</comment>
<dbReference type="GO" id="GO:0030267">
    <property type="term" value="F:glyoxylate reductase (NADPH) activity"/>
    <property type="evidence" value="ECO:0007669"/>
    <property type="project" value="TreeGrafter"/>
</dbReference>
<dbReference type="FunFam" id="3.40.50.720:FF:000213">
    <property type="entry name" value="Putative 2-hydroxyacid dehydrogenase"/>
    <property type="match status" value="1"/>
</dbReference>
<feature type="domain" description="D-isomer specific 2-hydroxyacid dehydrogenase NAD-binding" evidence="6">
    <location>
        <begin position="118"/>
        <end position="290"/>
    </location>
</feature>
<evidence type="ECO:0000313" key="7">
    <source>
        <dbReference type="EMBL" id="PZV39299.1"/>
    </source>
</evidence>
<evidence type="ECO:0000313" key="8">
    <source>
        <dbReference type="Proteomes" id="UP000248616"/>
    </source>
</evidence>
<accession>A0A2W7CZR5</accession>
<dbReference type="InterPro" id="IPR050223">
    <property type="entry name" value="D-isomer_2-hydroxyacid_DH"/>
</dbReference>
<evidence type="ECO:0000256" key="3">
    <source>
        <dbReference type="ARBA" id="ARBA00023027"/>
    </source>
</evidence>
<dbReference type="GO" id="GO:0051287">
    <property type="term" value="F:NAD binding"/>
    <property type="evidence" value="ECO:0007669"/>
    <property type="project" value="InterPro"/>
</dbReference>
<dbReference type="EMBL" id="MZXV01000013">
    <property type="protein sequence ID" value="PZV39299.1"/>
    <property type="molecule type" value="Genomic_DNA"/>
</dbReference>
<sequence length="322" mass="34760">MEKCSSAGDDAVTDILMTGPYPEWDMADLEAKYRVHKLWQVDDRDALISSHADAIRAIATRGELGASAALMAKLPKLEIVSCYGMGTDAIDLAYARENRIRVTNTPDVLTEDVADIGIGLLLAVARMIPQADAYVRAGSWRKANMPLVTRVYGKRLGIVGMGRIGKAVARRAAAFDCEIAYFGTRRHDDLPYDFVGNLVELARRSEFLMVTLAGGEGTRNIVNAEILAALGPDGILINIARGSTVDETALLTALESGAIKGAGLDVFWNEPTIDERFGRLSNVVLQPHHGSGTVETRKAMGQLVRDNLAAHFGGRTLLTPVV</sequence>
<keyword evidence="3" id="KW-0520">NAD</keyword>
<dbReference type="GO" id="GO:0016618">
    <property type="term" value="F:hydroxypyruvate reductase [NAD(P)H] activity"/>
    <property type="evidence" value="ECO:0007669"/>
    <property type="project" value="TreeGrafter"/>
</dbReference>
<dbReference type="OrthoDB" id="9793626at2"/>
<dbReference type="InterPro" id="IPR006140">
    <property type="entry name" value="D-isomer_DH_NAD-bd"/>
</dbReference>
<dbReference type="RefSeq" id="WP_111543049.1">
    <property type="nucleotide sequence ID" value="NZ_MZXV01000013.1"/>
</dbReference>
<organism evidence="7 8">
    <name type="scientific">Mesorhizobium kowhaii</name>
    <dbReference type="NCBI Taxonomy" id="1300272"/>
    <lineage>
        <taxon>Bacteria</taxon>
        <taxon>Pseudomonadati</taxon>
        <taxon>Pseudomonadota</taxon>
        <taxon>Alphaproteobacteria</taxon>
        <taxon>Hyphomicrobiales</taxon>
        <taxon>Phyllobacteriaceae</taxon>
        <taxon>Mesorhizobium</taxon>
    </lineage>
</organism>
<dbReference type="SUPFAM" id="SSF51735">
    <property type="entry name" value="NAD(P)-binding Rossmann-fold domains"/>
    <property type="match status" value="1"/>
</dbReference>
<dbReference type="PANTHER" id="PTHR10996:SF178">
    <property type="entry name" value="2-HYDROXYACID DEHYDROGENASE YGL185C-RELATED"/>
    <property type="match status" value="1"/>
</dbReference>
<dbReference type="GO" id="GO:0005829">
    <property type="term" value="C:cytosol"/>
    <property type="evidence" value="ECO:0007669"/>
    <property type="project" value="TreeGrafter"/>
</dbReference>
<evidence type="ECO:0000256" key="4">
    <source>
        <dbReference type="RuleBase" id="RU003719"/>
    </source>
</evidence>
<protein>
    <submittedName>
        <fullName evidence="7">Hydroxyacid dehydrogenase</fullName>
    </submittedName>
</protein>
<name>A0A2W7CZR5_9HYPH</name>
<dbReference type="AlphaFoldDB" id="A0A2W7CZR5"/>
<dbReference type="InterPro" id="IPR006139">
    <property type="entry name" value="D-isomer_2_OHA_DH_cat_dom"/>
</dbReference>
<keyword evidence="8" id="KW-1185">Reference proteome</keyword>
<keyword evidence="2 4" id="KW-0560">Oxidoreductase</keyword>
<dbReference type="Proteomes" id="UP000248616">
    <property type="component" value="Unassembled WGS sequence"/>
</dbReference>
<dbReference type="CDD" id="cd12156">
    <property type="entry name" value="HPPR"/>
    <property type="match status" value="1"/>
</dbReference>
<comment type="similarity">
    <text evidence="4">Belongs to the D-isomer specific 2-hydroxyacid dehydrogenase family.</text>
</comment>
<dbReference type="Pfam" id="PF00389">
    <property type="entry name" value="2-Hacid_dh"/>
    <property type="match status" value="1"/>
</dbReference>
<evidence type="ECO:0000259" key="6">
    <source>
        <dbReference type="Pfam" id="PF02826"/>
    </source>
</evidence>
<dbReference type="Pfam" id="PF02826">
    <property type="entry name" value="2-Hacid_dh_C"/>
    <property type="match status" value="1"/>
</dbReference>
<dbReference type="PANTHER" id="PTHR10996">
    <property type="entry name" value="2-HYDROXYACID DEHYDROGENASE-RELATED"/>
    <property type="match status" value="1"/>
</dbReference>
<dbReference type="Gene3D" id="3.40.50.720">
    <property type="entry name" value="NAD(P)-binding Rossmann-like Domain"/>
    <property type="match status" value="2"/>
</dbReference>
<dbReference type="SUPFAM" id="SSF52283">
    <property type="entry name" value="Formate/glycerate dehydrogenase catalytic domain-like"/>
    <property type="match status" value="1"/>
</dbReference>
<evidence type="ECO:0000256" key="2">
    <source>
        <dbReference type="ARBA" id="ARBA00023002"/>
    </source>
</evidence>
<keyword evidence="1" id="KW-0521">NADP</keyword>
<reference evidence="8" key="1">
    <citation type="submission" date="2017-03" db="EMBL/GenBank/DDBJ databases">
        <authorList>
            <person name="Safronova V.I."/>
            <person name="Sazanova A.L."/>
            <person name="Chirak E.R."/>
        </authorList>
    </citation>
    <scope>NUCLEOTIDE SEQUENCE [LARGE SCALE GENOMIC DNA]</scope>
    <source>
        <strain evidence="8">Ach-343</strain>
    </source>
</reference>
<proteinExistence type="inferred from homology"/>
<feature type="domain" description="D-isomer specific 2-hydroxyacid dehydrogenase catalytic" evidence="5">
    <location>
        <begin position="17"/>
        <end position="321"/>
    </location>
</feature>
<dbReference type="InterPro" id="IPR036291">
    <property type="entry name" value="NAD(P)-bd_dom_sf"/>
</dbReference>
<gene>
    <name evidence="7" type="ORF">B5V02_04725</name>
</gene>
<evidence type="ECO:0000259" key="5">
    <source>
        <dbReference type="Pfam" id="PF00389"/>
    </source>
</evidence>
<evidence type="ECO:0000256" key="1">
    <source>
        <dbReference type="ARBA" id="ARBA00022857"/>
    </source>
</evidence>